<dbReference type="GO" id="GO:0004674">
    <property type="term" value="F:protein serine/threonine kinase activity"/>
    <property type="evidence" value="ECO:0007669"/>
    <property type="project" value="UniProtKB-KW"/>
</dbReference>
<name>A0A5N6L8M0_9ASTR</name>
<keyword evidence="21" id="KW-1185">Reference proteome</keyword>
<dbReference type="FunFam" id="3.30.430.20:FF:000015">
    <property type="entry name" value="Cysteine-rich receptor-like protein kinase 3"/>
    <property type="match status" value="1"/>
</dbReference>
<feature type="chain" id="PRO_5024382042" description="non-specific serine/threonine protein kinase" evidence="17">
    <location>
        <begin position="27"/>
        <end position="1003"/>
    </location>
</feature>
<keyword evidence="7 14" id="KW-0547">Nucleotide-binding</keyword>
<evidence type="ECO:0000256" key="13">
    <source>
        <dbReference type="ARBA" id="ARBA00048679"/>
    </source>
</evidence>
<dbReference type="PANTHER" id="PTHR47973">
    <property type="entry name" value="CYSTEINE-RICH RECEPTOR-LIKE PROTEIN KINASE 3"/>
    <property type="match status" value="1"/>
</dbReference>
<dbReference type="InterPro" id="IPR011009">
    <property type="entry name" value="Kinase-like_dom_sf"/>
</dbReference>
<dbReference type="PROSITE" id="PS00107">
    <property type="entry name" value="PROTEIN_KINASE_ATP"/>
    <property type="match status" value="1"/>
</dbReference>
<keyword evidence="2" id="KW-0723">Serine/threonine-protein kinase</keyword>
<dbReference type="InterPro" id="IPR017441">
    <property type="entry name" value="Protein_kinase_ATP_BS"/>
</dbReference>
<evidence type="ECO:0000259" key="18">
    <source>
        <dbReference type="PROSITE" id="PS50011"/>
    </source>
</evidence>
<keyword evidence="16" id="KW-1133">Transmembrane helix</keyword>
<dbReference type="InterPro" id="IPR005162">
    <property type="entry name" value="Retrotrans_gag_dom"/>
</dbReference>
<evidence type="ECO:0000256" key="4">
    <source>
        <dbReference type="ARBA" id="ARBA00022679"/>
    </source>
</evidence>
<dbReference type="InterPro" id="IPR008271">
    <property type="entry name" value="Ser/Thr_kinase_AS"/>
</dbReference>
<evidence type="ECO:0000256" key="10">
    <source>
        <dbReference type="ARBA" id="ARBA00023170"/>
    </source>
</evidence>
<evidence type="ECO:0000256" key="15">
    <source>
        <dbReference type="SAM" id="MobiDB-lite"/>
    </source>
</evidence>
<feature type="domain" description="Gnk2-homologous" evidence="19">
    <location>
        <begin position="361"/>
        <end position="467"/>
    </location>
</feature>
<dbReference type="AlphaFoldDB" id="A0A5N6L8M0"/>
<dbReference type="InterPro" id="IPR002902">
    <property type="entry name" value="GNK2"/>
</dbReference>
<feature type="signal peptide" evidence="17">
    <location>
        <begin position="1"/>
        <end position="26"/>
    </location>
</feature>
<comment type="catalytic activity">
    <reaction evidence="12">
        <text>L-threonyl-[protein] + ATP = O-phospho-L-threonyl-[protein] + ADP + H(+)</text>
        <dbReference type="Rhea" id="RHEA:46608"/>
        <dbReference type="Rhea" id="RHEA-COMP:11060"/>
        <dbReference type="Rhea" id="RHEA-COMP:11605"/>
        <dbReference type="ChEBI" id="CHEBI:15378"/>
        <dbReference type="ChEBI" id="CHEBI:30013"/>
        <dbReference type="ChEBI" id="CHEBI:30616"/>
        <dbReference type="ChEBI" id="CHEBI:61977"/>
        <dbReference type="ChEBI" id="CHEBI:456216"/>
        <dbReference type="EC" id="2.7.11.1"/>
    </reaction>
</comment>
<evidence type="ECO:0000256" key="6">
    <source>
        <dbReference type="ARBA" id="ARBA00022737"/>
    </source>
</evidence>
<gene>
    <name evidence="20" type="ORF">E3N88_45840</name>
</gene>
<dbReference type="PROSITE" id="PS00108">
    <property type="entry name" value="PROTEIN_KINASE_ST"/>
    <property type="match status" value="1"/>
</dbReference>
<dbReference type="InterPro" id="IPR000719">
    <property type="entry name" value="Prot_kinase_dom"/>
</dbReference>
<dbReference type="EC" id="2.7.11.1" evidence="1"/>
<evidence type="ECO:0000256" key="3">
    <source>
        <dbReference type="ARBA" id="ARBA00022553"/>
    </source>
</evidence>
<feature type="domain" description="Gnk2-homologous" evidence="19">
    <location>
        <begin position="30"/>
        <end position="131"/>
    </location>
</feature>
<feature type="region of interest" description="Disordered" evidence="15">
    <location>
        <begin position="970"/>
        <end position="1003"/>
    </location>
</feature>
<dbReference type="Gene3D" id="3.30.430.20">
    <property type="entry name" value="Gnk2 domain, C-X8-C-X2-C motif"/>
    <property type="match status" value="4"/>
</dbReference>
<keyword evidence="9 14" id="KW-0067">ATP-binding</keyword>
<comment type="caution">
    <text evidence="20">The sequence shown here is derived from an EMBL/GenBank/DDBJ whole genome shotgun (WGS) entry which is preliminary data.</text>
</comment>
<feature type="domain" description="Gnk2-homologous" evidence="19">
    <location>
        <begin position="135"/>
        <end position="240"/>
    </location>
</feature>
<dbReference type="Pfam" id="PF01657">
    <property type="entry name" value="Stress-antifung"/>
    <property type="match status" value="4"/>
</dbReference>
<keyword evidence="6" id="KW-0677">Repeat</keyword>
<dbReference type="OrthoDB" id="1518275at2759"/>
<evidence type="ECO:0000313" key="21">
    <source>
        <dbReference type="Proteomes" id="UP000326396"/>
    </source>
</evidence>
<comment type="catalytic activity">
    <reaction evidence="13">
        <text>L-seryl-[protein] + ATP = O-phospho-L-seryl-[protein] + ADP + H(+)</text>
        <dbReference type="Rhea" id="RHEA:17989"/>
        <dbReference type="Rhea" id="RHEA-COMP:9863"/>
        <dbReference type="Rhea" id="RHEA-COMP:11604"/>
        <dbReference type="ChEBI" id="CHEBI:15378"/>
        <dbReference type="ChEBI" id="CHEBI:29999"/>
        <dbReference type="ChEBI" id="CHEBI:30616"/>
        <dbReference type="ChEBI" id="CHEBI:83421"/>
        <dbReference type="ChEBI" id="CHEBI:456216"/>
        <dbReference type="EC" id="2.7.11.1"/>
    </reaction>
</comment>
<evidence type="ECO:0000313" key="20">
    <source>
        <dbReference type="EMBL" id="KAC9436897.1"/>
    </source>
</evidence>
<proteinExistence type="predicted"/>
<feature type="transmembrane region" description="Helical" evidence="16">
    <location>
        <begin position="479"/>
        <end position="500"/>
    </location>
</feature>
<evidence type="ECO:0000259" key="19">
    <source>
        <dbReference type="PROSITE" id="PS51473"/>
    </source>
</evidence>
<evidence type="ECO:0000256" key="8">
    <source>
        <dbReference type="ARBA" id="ARBA00022777"/>
    </source>
</evidence>
<organism evidence="20 21">
    <name type="scientific">Mikania micrantha</name>
    <name type="common">bitter vine</name>
    <dbReference type="NCBI Taxonomy" id="192012"/>
    <lineage>
        <taxon>Eukaryota</taxon>
        <taxon>Viridiplantae</taxon>
        <taxon>Streptophyta</taxon>
        <taxon>Embryophyta</taxon>
        <taxon>Tracheophyta</taxon>
        <taxon>Spermatophyta</taxon>
        <taxon>Magnoliopsida</taxon>
        <taxon>eudicotyledons</taxon>
        <taxon>Gunneridae</taxon>
        <taxon>Pentapetalae</taxon>
        <taxon>asterids</taxon>
        <taxon>campanulids</taxon>
        <taxon>Asterales</taxon>
        <taxon>Asteraceae</taxon>
        <taxon>Asteroideae</taxon>
        <taxon>Heliantheae alliance</taxon>
        <taxon>Eupatorieae</taxon>
        <taxon>Mikania</taxon>
    </lineage>
</organism>
<dbReference type="InterPro" id="IPR001245">
    <property type="entry name" value="Ser-Thr/Tyr_kinase_cat_dom"/>
</dbReference>
<evidence type="ECO:0000256" key="11">
    <source>
        <dbReference type="ARBA" id="ARBA00023180"/>
    </source>
</evidence>
<dbReference type="Gene3D" id="1.10.510.10">
    <property type="entry name" value="Transferase(Phosphotransferase) domain 1"/>
    <property type="match status" value="2"/>
</dbReference>
<dbReference type="Proteomes" id="UP000326396">
    <property type="component" value="Unassembled WGS sequence"/>
</dbReference>
<dbReference type="Gene3D" id="3.30.200.20">
    <property type="entry name" value="Phosphorylase Kinase, domain 1"/>
    <property type="match status" value="1"/>
</dbReference>
<dbReference type="SMART" id="SM00220">
    <property type="entry name" value="S_TKc"/>
    <property type="match status" value="1"/>
</dbReference>
<dbReference type="Pfam" id="PF07714">
    <property type="entry name" value="PK_Tyr_Ser-Thr"/>
    <property type="match status" value="1"/>
</dbReference>
<keyword evidence="16" id="KW-0472">Membrane</keyword>
<feature type="binding site" evidence="14">
    <location>
        <position position="567"/>
    </location>
    <ligand>
        <name>ATP</name>
        <dbReference type="ChEBI" id="CHEBI:30616"/>
    </ligand>
</feature>
<evidence type="ECO:0000256" key="1">
    <source>
        <dbReference type="ARBA" id="ARBA00012513"/>
    </source>
</evidence>
<keyword evidence="11" id="KW-0325">Glycoprotein</keyword>
<keyword evidence="16" id="KW-0812">Transmembrane</keyword>
<dbReference type="FunFam" id="3.30.430.20:FF:000005">
    <property type="entry name" value="Cysteine-rich receptor-like protein kinase 2"/>
    <property type="match status" value="1"/>
</dbReference>
<evidence type="ECO:0000256" key="12">
    <source>
        <dbReference type="ARBA" id="ARBA00047899"/>
    </source>
</evidence>
<sequence>MRGFAVRWSVLIRLIVILLLVDTSQGDPRTHIINVTCNQQLSNNAAIYIPNFVQLMANVSRQIQTFKSGKSSTGRGPDSSYGLAECYGDLSTEDCILCYAEARTILPSCFPNNGGRIFLDGCFMRTQNYSFFEEYAGAEDTVVCGNRKGSRVFRDSVRQAISDAVRDAPRSINYFARKQALSDSADDSAYVLADCWNTLDESSCTECLDSAFASILKCFPSSEGRALHTGCFLRYSNTNFLNPEPTGNNNGGINDQYQVINPTCKIERATSDSFIPSFVKAMDSVSTQLNESMFGFAVGDNHNLTYALGQCYGDMHTKDCPMCYAIGRTVIPNCLPYTGGRVYLNGCFLRYENYSFFEEYTGQDDRSICTNTTRRNNVFEQSVKKAVAEAVETAPKTNNYYARPEILISGTENQLVYAQADCLRTLDAGSCEKCLQNAAKSMLDCLPGSEGYALYTGCIMRYADSKSSNPHRKRLSKVIILPIVMAVSSIVALLVAFYAWKLKLRSKRKGSNDIKLLNMLNRSSLNFKYSTIVKATNAFDEANKLGQGGFGTVYKGLLPNRREIAVKRLFLNQRHRAGDFYNEVNIISSVDHKNLVKLVGFSCSGPESILIYEYLPNRSLNHFIFDAVRGKELNWGKRYDIIVGIAEGLAYLHENNKTRIIHRDIKAANILLDSRLNAKIADLEYIAYGKLSEKVDVYSYGVLLLEIVSGMPNRGIRTSEDPSNLISIFLSFWFHCRETIRMMVYTRSEGNASNPDPVATQLAAIAASFESLKAEVAAIKAHTESRGKGSGNGRHDEGETSWTHNRLYRPYNKIDFPTYNGGDPRGWILKAEKYFRYYQIPEEEQVDVASMHLDGDALDLFSWLSTDQPLQFWEELVHAFQRNFGPAEFQNPDEHLCSIRQTGTVQEYRQEFARRSSRASNWPDHCLLGVFLNGLKDELKADVRIQKPRTVYKAMSLALEYESKVSSNRSSKASTWAPSRPNQILPKPTTQIPFPIQPKLPHE</sequence>
<feature type="compositionally biased region" description="Polar residues" evidence="15">
    <location>
        <begin position="976"/>
        <end position="992"/>
    </location>
</feature>
<evidence type="ECO:0000256" key="2">
    <source>
        <dbReference type="ARBA" id="ARBA00022527"/>
    </source>
</evidence>
<dbReference type="SUPFAM" id="SSF56112">
    <property type="entry name" value="Protein kinase-like (PK-like)"/>
    <property type="match status" value="1"/>
</dbReference>
<keyword evidence="4" id="KW-0808">Transferase</keyword>
<dbReference type="GO" id="GO:0005524">
    <property type="term" value="F:ATP binding"/>
    <property type="evidence" value="ECO:0007669"/>
    <property type="project" value="UniProtKB-UniRule"/>
</dbReference>
<dbReference type="FunFam" id="1.10.510.10:FF:001023">
    <property type="entry name" value="Os07g0541700 protein"/>
    <property type="match status" value="1"/>
</dbReference>
<feature type="domain" description="Gnk2-homologous" evidence="19">
    <location>
        <begin position="256"/>
        <end position="356"/>
    </location>
</feature>
<dbReference type="EMBL" id="SZYD01002539">
    <property type="protein sequence ID" value="KAC9436897.1"/>
    <property type="molecule type" value="Genomic_DNA"/>
</dbReference>
<keyword evidence="8" id="KW-0418">Kinase</keyword>
<protein>
    <recommendedName>
        <fullName evidence="1">non-specific serine/threonine protein kinase</fullName>
        <ecNumber evidence="1">2.7.11.1</ecNumber>
    </recommendedName>
</protein>
<dbReference type="InterPro" id="IPR038408">
    <property type="entry name" value="GNK2_sf"/>
</dbReference>
<dbReference type="FunFam" id="3.30.200.20:FF:001208">
    <property type="entry name" value="Putative DUF26-domain receptor-like protein kinase family protein"/>
    <property type="match status" value="1"/>
</dbReference>
<dbReference type="CDD" id="cd23509">
    <property type="entry name" value="Gnk2-like"/>
    <property type="match status" value="4"/>
</dbReference>
<evidence type="ECO:0000256" key="9">
    <source>
        <dbReference type="ARBA" id="ARBA00022840"/>
    </source>
</evidence>
<dbReference type="InterPro" id="IPR052059">
    <property type="entry name" value="CR_Ser/Thr_kinase"/>
</dbReference>
<evidence type="ECO:0000256" key="17">
    <source>
        <dbReference type="SAM" id="SignalP"/>
    </source>
</evidence>
<dbReference type="PROSITE" id="PS51473">
    <property type="entry name" value="GNK2"/>
    <property type="match status" value="4"/>
</dbReference>
<keyword evidence="10" id="KW-0675">Receptor</keyword>
<accession>A0A5N6L8M0</accession>
<dbReference type="PROSITE" id="PS50011">
    <property type="entry name" value="PROTEIN_KINASE_DOM"/>
    <property type="match status" value="1"/>
</dbReference>
<keyword evidence="5 17" id="KW-0732">Signal</keyword>
<feature type="domain" description="Protein kinase" evidence="18">
    <location>
        <begin position="539"/>
        <end position="807"/>
    </location>
</feature>
<evidence type="ECO:0000256" key="14">
    <source>
        <dbReference type="PROSITE-ProRule" id="PRU10141"/>
    </source>
</evidence>
<keyword evidence="3" id="KW-0597">Phosphoprotein</keyword>
<evidence type="ECO:0000256" key="5">
    <source>
        <dbReference type="ARBA" id="ARBA00022729"/>
    </source>
</evidence>
<dbReference type="Pfam" id="PF03732">
    <property type="entry name" value="Retrotrans_gag"/>
    <property type="match status" value="1"/>
</dbReference>
<reference evidence="20 21" key="1">
    <citation type="submission" date="2019-05" db="EMBL/GenBank/DDBJ databases">
        <title>Mikania micrantha, genome provides insights into the molecular mechanism of rapid growth.</title>
        <authorList>
            <person name="Liu B."/>
        </authorList>
    </citation>
    <scope>NUCLEOTIDE SEQUENCE [LARGE SCALE GENOMIC DNA]</scope>
    <source>
        <strain evidence="20">NLD-2019</strain>
        <tissue evidence="20">Leaf</tissue>
    </source>
</reference>
<evidence type="ECO:0000256" key="7">
    <source>
        <dbReference type="ARBA" id="ARBA00022741"/>
    </source>
</evidence>
<evidence type="ECO:0000256" key="16">
    <source>
        <dbReference type="SAM" id="Phobius"/>
    </source>
</evidence>